<keyword evidence="6" id="KW-1185">Reference proteome</keyword>
<dbReference type="NCBIfam" id="TIGR00741">
    <property type="entry name" value="yfiA"/>
    <property type="match status" value="1"/>
</dbReference>
<evidence type="ECO:0000313" key="5">
    <source>
        <dbReference type="EMBL" id="GLH72028.1"/>
    </source>
</evidence>
<evidence type="ECO:0000313" key="6">
    <source>
        <dbReference type="Proteomes" id="UP001165069"/>
    </source>
</evidence>
<feature type="compositionally biased region" description="Basic and acidic residues" evidence="4">
    <location>
        <begin position="82"/>
        <end position="100"/>
    </location>
</feature>
<dbReference type="Proteomes" id="UP001165069">
    <property type="component" value="Unassembled WGS sequence"/>
</dbReference>
<dbReference type="Gene3D" id="3.30.160.100">
    <property type="entry name" value="Ribosome hibernation promotion factor-like"/>
    <property type="match status" value="1"/>
</dbReference>
<comment type="caution">
    <text evidence="5">The sequence shown here is derived from an EMBL/GenBank/DDBJ whole genome shotgun (WGS) entry which is preliminary data.</text>
</comment>
<gene>
    <name evidence="5" type="ORF">GETHLI_05300</name>
</gene>
<dbReference type="Pfam" id="PF02482">
    <property type="entry name" value="Ribosomal_S30AE"/>
    <property type="match status" value="1"/>
</dbReference>
<keyword evidence="1" id="KW-0810">Translation regulation</keyword>
<evidence type="ECO:0000256" key="1">
    <source>
        <dbReference type="ARBA" id="ARBA00022845"/>
    </source>
</evidence>
<evidence type="ECO:0000256" key="4">
    <source>
        <dbReference type="SAM" id="MobiDB-lite"/>
    </source>
</evidence>
<dbReference type="CDD" id="cd00552">
    <property type="entry name" value="RaiA"/>
    <property type="match status" value="1"/>
</dbReference>
<accession>A0ABQ5QC91</accession>
<proteinExistence type="predicted"/>
<dbReference type="InterPro" id="IPR036567">
    <property type="entry name" value="RHF-like"/>
</dbReference>
<reference evidence="5 6" key="1">
    <citation type="journal article" date="2023" name="Antonie Van Leeuwenhoek">
        <title>Mesoterricola silvestris gen. nov., sp. nov., Mesoterricola sediminis sp. nov., Geothrix oryzae sp. nov., Geothrix edaphica sp. nov., Geothrix rubra sp. nov., and Geothrix limicola sp. nov., six novel members of Acidobacteriota isolated from soils.</title>
        <authorList>
            <person name="Itoh H."/>
            <person name="Sugisawa Y."/>
            <person name="Mise K."/>
            <person name="Xu Z."/>
            <person name="Kuniyasu M."/>
            <person name="Ushijima N."/>
            <person name="Kawano K."/>
            <person name="Kobayashi E."/>
            <person name="Shiratori Y."/>
            <person name="Masuda Y."/>
            <person name="Senoo K."/>
        </authorList>
    </citation>
    <scope>NUCLEOTIDE SEQUENCE [LARGE SCALE GENOMIC DNA]</scope>
    <source>
        <strain evidence="5 6">Red804</strain>
    </source>
</reference>
<protein>
    <recommendedName>
        <fullName evidence="3">Ribosome hibernation promoting factor</fullName>
    </recommendedName>
</protein>
<sequence>MKVNYTGRHMELTEPLKHFTKERLDKMATYLDDIIDVHVILGVEKHRHAAEITLKTRTSAFVASATTDDMYSSITQATDKLEAQAHKYQDKRNTRPHESAKAATVEE</sequence>
<dbReference type="InterPro" id="IPR003489">
    <property type="entry name" value="RHF/RaiA"/>
</dbReference>
<evidence type="ECO:0000256" key="3">
    <source>
        <dbReference type="ARBA" id="ARBA00041148"/>
    </source>
</evidence>
<dbReference type="RefSeq" id="WP_285569935.1">
    <property type="nucleotide sequence ID" value="NZ_BSDE01000001.1"/>
</dbReference>
<name>A0ABQ5QC91_9BACT</name>
<feature type="region of interest" description="Disordered" evidence="4">
    <location>
        <begin position="82"/>
        <end position="107"/>
    </location>
</feature>
<dbReference type="InterPro" id="IPR050574">
    <property type="entry name" value="HPF/YfiA_ribosome-assoc"/>
</dbReference>
<evidence type="ECO:0000256" key="2">
    <source>
        <dbReference type="ARBA" id="ARBA00038695"/>
    </source>
</evidence>
<dbReference type="EMBL" id="BSDE01000001">
    <property type="protein sequence ID" value="GLH72028.1"/>
    <property type="molecule type" value="Genomic_DNA"/>
</dbReference>
<dbReference type="SUPFAM" id="SSF69754">
    <property type="entry name" value="Ribosome binding protein Y (YfiA homologue)"/>
    <property type="match status" value="1"/>
</dbReference>
<dbReference type="PANTHER" id="PTHR33231">
    <property type="entry name" value="30S RIBOSOMAL PROTEIN"/>
    <property type="match status" value="1"/>
</dbReference>
<comment type="subunit">
    <text evidence="2">Associates exclusively with 100S ribosomes, which are dimers of 70S ribosomes.</text>
</comment>
<dbReference type="PANTHER" id="PTHR33231:SF1">
    <property type="entry name" value="30S RIBOSOMAL PROTEIN"/>
    <property type="match status" value="1"/>
</dbReference>
<organism evidence="5 6">
    <name type="scientific">Geothrix limicola</name>
    <dbReference type="NCBI Taxonomy" id="2927978"/>
    <lineage>
        <taxon>Bacteria</taxon>
        <taxon>Pseudomonadati</taxon>
        <taxon>Acidobacteriota</taxon>
        <taxon>Holophagae</taxon>
        <taxon>Holophagales</taxon>
        <taxon>Holophagaceae</taxon>
        <taxon>Geothrix</taxon>
    </lineage>
</organism>